<feature type="region of interest" description="Disordered" evidence="1">
    <location>
        <begin position="273"/>
        <end position="294"/>
    </location>
</feature>
<dbReference type="Proteomes" id="UP000033995">
    <property type="component" value="Unassembled WGS sequence"/>
</dbReference>
<feature type="domain" description="J" evidence="2">
    <location>
        <begin position="202"/>
        <end position="276"/>
    </location>
</feature>
<dbReference type="EMBL" id="LBOZ01000004">
    <property type="protein sequence ID" value="KKP47466.1"/>
    <property type="molecule type" value="Genomic_DNA"/>
</dbReference>
<evidence type="ECO:0000259" key="2">
    <source>
        <dbReference type="PROSITE" id="PS50076"/>
    </source>
</evidence>
<evidence type="ECO:0000256" key="1">
    <source>
        <dbReference type="SAM" id="MobiDB-lite"/>
    </source>
</evidence>
<dbReference type="InterPro" id="IPR036869">
    <property type="entry name" value="J_dom_sf"/>
</dbReference>
<name>A0A0G0A841_9BACT</name>
<dbReference type="Gene3D" id="1.10.287.110">
    <property type="entry name" value="DnaJ domain"/>
    <property type="match status" value="1"/>
</dbReference>
<gene>
    <name evidence="3" type="ORF">UR38_C0004G0009</name>
</gene>
<dbReference type="InterPro" id="IPR001623">
    <property type="entry name" value="DnaJ_domain"/>
</dbReference>
<organism evidence="3 4">
    <name type="scientific">Candidatus Woesebacteria bacterium GW2011_GWA2_33_28</name>
    <dbReference type="NCBI Taxonomy" id="1618561"/>
    <lineage>
        <taxon>Bacteria</taxon>
        <taxon>Candidatus Woeseibacteriota</taxon>
    </lineage>
</organism>
<proteinExistence type="predicted"/>
<accession>A0A0G0A841</accession>
<protein>
    <recommendedName>
        <fullName evidence="2">J domain-containing protein</fullName>
    </recommendedName>
</protein>
<comment type="caution">
    <text evidence="3">The sequence shown here is derived from an EMBL/GenBank/DDBJ whole genome shotgun (WGS) entry which is preliminary data.</text>
</comment>
<dbReference type="SUPFAM" id="SSF46565">
    <property type="entry name" value="Chaperone J-domain"/>
    <property type="match status" value="1"/>
</dbReference>
<reference evidence="3 4" key="1">
    <citation type="journal article" date="2015" name="Nature">
        <title>rRNA introns, odd ribosomes, and small enigmatic genomes across a large radiation of phyla.</title>
        <authorList>
            <person name="Brown C.T."/>
            <person name="Hug L.A."/>
            <person name="Thomas B.C."/>
            <person name="Sharon I."/>
            <person name="Castelle C.J."/>
            <person name="Singh A."/>
            <person name="Wilkins M.J."/>
            <person name="Williams K.H."/>
            <person name="Banfield J.F."/>
        </authorList>
    </citation>
    <scope>NUCLEOTIDE SEQUENCE [LARGE SCALE GENOMIC DNA]</scope>
</reference>
<sequence length="294" mass="32891">MSETPPQVPTEKVQPQKKELYKLPPERRRLEAVRKVHEMRIVNVGNRGEEPWPIELRGYQEHAVALLDLVYKNSKPDSVGVIINGSMTADPELAKKIREHKGLLAVHGGNRETTVLNIEEKQGGEYVCKFGHSAKGSSLDRAPNGSVSVNVNNDPNAITDESLFKLYKLIGKVDFVESLGIRAELRGSGAARANSKPIDPEGHYSSLGLNPYALRFLDEQYFNTLVSGMKREVARKLHPDSGNTATEEETEYLRKMLKACDVLEKPDKRKAYSSWLNSGNGEAKQSPKEEWKEI</sequence>
<evidence type="ECO:0000313" key="3">
    <source>
        <dbReference type="EMBL" id="KKP47466.1"/>
    </source>
</evidence>
<dbReference type="AlphaFoldDB" id="A0A0G0A841"/>
<feature type="compositionally biased region" description="Basic and acidic residues" evidence="1">
    <location>
        <begin position="285"/>
        <end position="294"/>
    </location>
</feature>
<dbReference type="PROSITE" id="PS50076">
    <property type="entry name" value="DNAJ_2"/>
    <property type="match status" value="1"/>
</dbReference>
<evidence type="ECO:0000313" key="4">
    <source>
        <dbReference type="Proteomes" id="UP000033995"/>
    </source>
</evidence>